<dbReference type="SUPFAM" id="SSF50156">
    <property type="entry name" value="PDZ domain-like"/>
    <property type="match status" value="1"/>
</dbReference>
<dbReference type="InterPro" id="IPR001478">
    <property type="entry name" value="PDZ"/>
</dbReference>
<dbReference type="InterPro" id="IPR003140">
    <property type="entry name" value="PLipase/COase/thioEstase"/>
</dbReference>
<gene>
    <name evidence="5" type="ORF">MB824_06240</name>
</gene>
<dbReference type="Gene3D" id="3.40.50.1820">
    <property type="entry name" value="alpha/beta hydrolase"/>
    <property type="match status" value="1"/>
</dbReference>
<dbReference type="Gene3D" id="2.30.42.10">
    <property type="match status" value="1"/>
</dbReference>
<keyword evidence="2" id="KW-0378">Hydrolase</keyword>
<proteinExistence type="predicted"/>
<evidence type="ECO:0000313" key="5">
    <source>
        <dbReference type="EMBL" id="MCG6504089.1"/>
    </source>
</evidence>
<dbReference type="InterPro" id="IPR029058">
    <property type="entry name" value="AB_hydrolase_fold"/>
</dbReference>
<evidence type="ECO:0000256" key="1">
    <source>
        <dbReference type="ARBA" id="ARBA00022729"/>
    </source>
</evidence>
<organism evidence="5 6">
    <name type="scientific">Kingella pumchi</name>
    <dbReference type="NCBI Taxonomy" id="2779506"/>
    <lineage>
        <taxon>Bacteria</taxon>
        <taxon>Pseudomonadati</taxon>
        <taxon>Pseudomonadota</taxon>
        <taxon>Betaproteobacteria</taxon>
        <taxon>Neisseriales</taxon>
        <taxon>Neisseriaceae</taxon>
        <taxon>Kingella</taxon>
    </lineage>
</organism>
<reference evidence="5 6" key="1">
    <citation type="submission" date="2022-02" db="EMBL/GenBank/DDBJ databases">
        <title>Genome sequence data of Kingella unionensis sp. nov. strain CICC 24913 (CCUG 75125).</title>
        <authorList>
            <person name="Xiao M."/>
        </authorList>
    </citation>
    <scope>NUCLEOTIDE SEQUENCE [LARGE SCALE GENOMIC DNA]</scope>
    <source>
        <strain evidence="5 6">CICC 24913</strain>
    </source>
</reference>
<feature type="domain" description="PDZ" evidence="4">
    <location>
        <begin position="279"/>
        <end position="357"/>
    </location>
</feature>
<dbReference type="InterPro" id="IPR050955">
    <property type="entry name" value="Plant_Biomass_Hydrol_Est"/>
</dbReference>
<dbReference type="RefSeq" id="WP_238746953.1">
    <property type="nucleotide sequence ID" value="NZ_JAKOOW010000024.1"/>
</dbReference>
<keyword evidence="1 3" id="KW-0732">Signal</keyword>
<evidence type="ECO:0000256" key="3">
    <source>
        <dbReference type="SAM" id="SignalP"/>
    </source>
</evidence>
<dbReference type="EMBL" id="JAKOOW010000024">
    <property type="protein sequence ID" value="MCG6504089.1"/>
    <property type="molecule type" value="Genomic_DNA"/>
</dbReference>
<evidence type="ECO:0000313" key="6">
    <source>
        <dbReference type="Proteomes" id="UP001298424"/>
    </source>
</evidence>
<dbReference type="PANTHER" id="PTHR43037">
    <property type="entry name" value="UNNAMED PRODUCT-RELATED"/>
    <property type="match status" value="1"/>
</dbReference>
<dbReference type="PROSITE" id="PS50106">
    <property type="entry name" value="PDZ"/>
    <property type="match status" value="1"/>
</dbReference>
<name>A0ABS9NMR8_9NEIS</name>
<dbReference type="Pfam" id="PF02230">
    <property type="entry name" value="Abhydrolase_2"/>
    <property type="match status" value="1"/>
</dbReference>
<evidence type="ECO:0000256" key="2">
    <source>
        <dbReference type="ARBA" id="ARBA00022801"/>
    </source>
</evidence>
<dbReference type="Pfam" id="PF13180">
    <property type="entry name" value="PDZ_2"/>
    <property type="match status" value="1"/>
</dbReference>
<accession>A0ABS9NMR8</accession>
<dbReference type="InterPro" id="IPR036034">
    <property type="entry name" value="PDZ_sf"/>
</dbReference>
<protein>
    <submittedName>
        <fullName evidence="5">PDZ domain-containing protein</fullName>
    </submittedName>
</protein>
<dbReference type="SMART" id="SM00228">
    <property type="entry name" value="PDZ"/>
    <property type="match status" value="1"/>
</dbReference>
<dbReference type="Proteomes" id="UP001298424">
    <property type="component" value="Unassembled WGS sequence"/>
</dbReference>
<dbReference type="SUPFAM" id="SSF53474">
    <property type="entry name" value="alpha/beta-Hydrolases"/>
    <property type="match status" value="1"/>
</dbReference>
<evidence type="ECO:0000259" key="4">
    <source>
        <dbReference type="PROSITE" id="PS50106"/>
    </source>
</evidence>
<feature type="signal peptide" evidence="3">
    <location>
        <begin position="1"/>
        <end position="18"/>
    </location>
</feature>
<feature type="chain" id="PRO_5045955595" evidence="3">
    <location>
        <begin position="19"/>
        <end position="444"/>
    </location>
</feature>
<comment type="caution">
    <text evidence="5">The sequence shown here is derived from an EMBL/GenBank/DDBJ whole genome shotgun (WGS) entry which is preliminary data.</text>
</comment>
<dbReference type="PANTHER" id="PTHR43037:SF5">
    <property type="entry name" value="FERULOYL ESTERASE"/>
    <property type="match status" value="1"/>
</dbReference>
<keyword evidence="6" id="KW-1185">Reference proteome</keyword>
<sequence>MKAVLFLSALALSAPLAAGSVREFRHTAADGIERPYVVYTPSKADGGKRPLLVFLHGAVESPTVRADPAAYVRRSSFLKLAEACGCYVLFPFGQKGATWFDDIGSGMVLAETERVLRELPIDEKRVFLSGFSDGASGTFYLAATRPERFAGFIALNGSLPVAAHLGALPVYPANFAARPLYVVNTRSDPLYPAADMQPVADFLRRHKINLSYRTPDGGHDMRYLDAELPALARFIERTRHRAPADADWESADPAVSSGSDWLHITRLGGTAQPWQQPPDLKLRHRKAVLGLRFDTAEGSLKVAEATAGGSAARSGVQAGDVVLALDGADMNDPATRFFLLRQKRAGDPFTLTLRRGSDILQLSGRFNPPYDYQVFAKRPPSARVRAHFSGCRIAAETSAAAEIAVDFARLPPHRCRRIEVVLNGKRLPPALPRGLQRFALDKAA</sequence>